<protein>
    <submittedName>
        <fullName evidence="2">DNA-directed RNA polymerase</fullName>
        <ecNumber evidence="2">2.7.7.6</ecNumber>
    </submittedName>
</protein>
<dbReference type="Gramene" id="mRNA:HanXRQr2_Chr15g0694741">
    <property type="protein sequence ID" value="mRNA:HanXRQr2_Chr15g0694741"/>
    <property type="gene ID" value="HanXRQr2_Chr15g0694741"/>
</dbReference>
<dbReference type="Pfam" id="PF11523">
    <property type="entry name" value="DUF3223"/>
    <property type="match status" value="1"/>
</dbReference>
<dbReference type="GO" id="GO:0009507">
    <property type="term" value="C:chloroplast"/>
    <property type="evidence" value="ECO:0000318"/>
    <property type="project" value="GO_Central"/>
</dbReference>
<dbReference type="GO" id="GO:1901259">
    <property type="term" value="P:chloroplast rRNA processing"/>
    <property type="evidence" value="ECO:0000318"/>
    <property type="project" value="GO_Central"/>
</dbReference>
<feature type="compositionally biased region" description="Basic and acidic residues" evidence="1">
    <location>
        <begin position="461"/>
        <end position="476"/>
    </location>
</feature>
<evidence type="ECO:0000313" key="4">
    <source>
        <dbReference type="Proteomes" id="UP000215914"/>
    </source>
</evidence>
<reference evidence="3" key="2">
    <citation type="submission" date="2017-02" db="EMBL/GenBank/DDBJ databases">
        <title>Sunflower complete genome.</title>
        <authorList>
            <person name="Langlade N."/>
            <person name="Munos S."/>
        </authorList>
    </citation>
    <scope>NUCLEOTIDE SEQUENCE [LARGE SCALE GENOMIC DNA]</scope>
    <source>
        <tissue evidence="3">Leaves</tissue>
    </source>
</reference>
<accession>A0A251SD04</accession>
<sequence length="685" mass="74483">MEEMENRMGIKINAVRDMMLDRFSGVDQKLTAIEQLLKKIIEPQSQTGNPPENMTDKSTGEEGTQSGKNQDKGKKVAVGGGDGGPSHESGPDKPLQAQISPDGDDQETDYQTRGPRKGLHLGDSGRQGLSHESGPNKPMQAQISSGGDDQGTDNHTRGPPGGFHLGDGGRQGPSHEFGSDKPLRAQISSNGEHQETDDQIRDPPGGLHPGDGGKQSPSHEYGPKKPLQAQLTSDGDDQKTDNQIGDPLGGFHFGDRGRHGPNKPLQAQISLDGDGQGQGTDDQIQPPGGFHLGDRGRQGPPWEAGSSCGWVGLYTHRYGTYNQTGPGYSFGTDFCGPAWVGLHDFSKKNGPQLGSHKSKFKGQPVNNDIEKVLSYSGEKFVKTGQDDIFKEGDNKPQAQVVTEGSNKRRPKTRRGKRKLNKADVTGPKISCAGSSGKTVVETGQDKKMTDNTDAGGEDKEDEKTHVLLEDSSKPDQCEWSSAVSDKGLDWSKLADANTDSQHGSGAPWGKKGNDKPQAQAVTEGSNEKGHEENQICGSKRKHPDSPVGGPNDGPISSGPFTTSNMLTTDEQEIHLNETEPIMKSIQRIMHYKGYNDGDPLSAEDQTYILENVLNHHPEKAQKMGAGVDYIMVDKHMKFQESRCFYIVSIDGRKEDFSYHKCLKNFTSEKYPKKVDEFIPKYFKTS</sequence>
<feature type="compositionally biased region" description="Basic and acidic residues" evidence="1">
    <location>
        <begin position="192"/>
        <end position="201"/>
    </location>
</feature>
<keyword evidence="2" id="KW-0240">DNA-directed RNA polymerase</keyword>
<proteinExistence type="predicted"/>
<evidence type="ECO:0000313" key="2">
    <source>
        <dbReference type="EMBL" id="KAF5764672.1"/>
    </source>
</evidence>
<dbReference type="Gene3D" id="3.10.450.40">
    <property type="match status" value="1"/>
</dbReference>
<dbReference type="GO" id="GO:0003899">
    <property type="term" value="F:DNA-directed RNA polymerase activity"/>
    <property type="evidence" value="ECO:0007669"/>
    <property type="project" value="UniProtKB-EC"/>
</dbReference>
<evidence type="ECO:0000313" key="3">
    <source>
        <dbReference type="EMBL" id="OTF95290.1"/>
    </source>
</evidence>
<dbReference type="STRING" id="4232.A0A251SD04"/>
<feature type="compositionally biased region" description="Gly residues" evidence="1">
    <location>
        <begin position="159"/>
        <end position="171"/>
    </location>
</feature>
<feature type="region of interest" description="Disordered" evidence="1">
    <location>
        <begin position="495"/>
        <end position="564"/>
    </location>
</feature>
<feature type="compositionally biased region" description="Low complexity" evidence="1">
    <location>
        <begin position="279"/>
        <end position="289"/>
    </location>
</feature>
<feature type="compositionally biased region" description="Polar residues" evidence="1">
    <location>
        <begin position="43"/>
        <end position="52"/>
    </location>
</feature>
<dbReference type="AlphaFoldDB" id="A0A251SD04"/>
<keyword evidence="2" id="KW-0804">Transcription</keyword>
<dbReference type="EMBL" id="MNCJ02000330">
    <property type="protein sequence ID" value="KAF5764672.1"/>
    <property type="molecule type" value="Genomic_DNA"/>
</dbReference>
<keyword evidence="2" id="KW-0548">Nucleotidyltransferase</keyword>
<dbReference type="OrthoDB" id="1926397at2759"/>
<gene>
    <name evidence="3" type="ORF">HannXRQ_Chr15g0481471</name>
    <name evidence="2" type="ORF">HanXRQr2_Chr15g0694741</name>
</gene>
<dbReference type="InParanoid" id="A0A251SD04"/>
<name>A0A251SD04_HELAN</name>
<feature type="region of interest" description="Disordered" evidence="1">
    <location>
        <begin position="40"/>
        <end position="303"/>
    </location>
</feature>
<dbReference type="PANTHER" id="PTHR33415:SF24">
    <property type="entry name" value="DNA-DIRECTED RNA POLYMERASE"/>
    <property type="match status" value="1"/>
</dbReference>
<dbReference type="EC" id="2.7.7.6" evidence="2"/>
<dbReference type="OMA" id="KGHEENQ"/>
<dbReference type="PANTHER" id="PTHR33415">
    <property type="entry name" value="PROTEIN EMBRYO DEFECTIVE 514"/>
    <property type="match status" value="1"/>
</dbReference>
<feature type="compositionally biased region" description="Basic residues" evidence="1">
    <location>
        <begin position="407"/>
        <end position="419"/>
    </location>
</feature>
<reference evidence="2 4" key="1">
    <citation type="journal article" date="2017" name="Nature">
        <title>The sunflower genome provides insights into oil metabolism, flowering and Asterid evolution.</title>
        <authorList>
            <person name="Badouin H."/>
            <person name="Gouzy J."/>
            <person name="Grassa C.J."/>
            <person name="Murat F."/>
            <person name="Staton S.E."/>
            <person name="Cottret L."/>
            <person name="Lelandais-Briere C."/>
            <person name="Owens G.L."/>
            <person name="Carrere S."/>
            <person name="Mayjonade B."/>
            <person name="Legrand L."/>
            <person name="Gill N."/>
            <person name="Kane N.C."/>
            <person name="Bowers J.E."/>
            <person name="Hubner S."/>
            <person name="Bellec A."/>
            <person name="Berard A."/>
            <person name="Berges H."/>
            <person name="Blanchet N."/>
            <person name="Boniface M.C."/>
            <person name="Brunel D."/>
            <person name="Catrice O."/>
            <person name="Chaidir N."/>
            <person name="Claudel C."/>
            <person name="Donnadieu C."/>
            <person name="Faraut T."/>
            <person name="Fievet G."/>
            <person name="Helmstetter N."/>
            <person name="King M."/>
            <person name="Knapp S.J."/>
            <person name="Lai Z."/>
            <person name="Le Paslier M.C."/>
            <person name="Lippi Y."/>
            <person name="Lorenzon L."/>
            <person name="Mandel J.R."/>
            <person name="Marage G."/>
            <person name="Marchand G."/>
            <person name="Marquand E."/>
            <person name="Bret-Mestries E."/>
            <person name="Morien E."/>
            <person name="Nambeesan S."/>
            <person name="Nguyen T."/>
            <person name="Pegot-Espagnet P."/>
            <person name="Pouilly N."/>
            <person name="Raftis F."/>
            <person name="Sallet E."/>
            <person name="Schiex T."/>
            <person name="Thomas J."/>
            <person name="Vandecasteele C."/>
            <person name="Vares D."/>
            <person name="Vear F."/>
            <person name="Vautrin S."/>
            <person name="Crespi M."/>
            <person name="Mangin B."/>
            <person name="Burke J.M."/>
            <person name="Salse J."/>
            <person name="Munos S."/>
            <person name="Vincourt P."/>
            <person name="Rieseberg L.H."/>
            <person name="Langlade N.B."/>
        </authorList>
    </citation>
    <scope>NUCLEOTIDE SEQUENCE [LARGE SCALE GENOMIC DNA]</scope>
    <source>
        <strain evidence="4">cv. SF193</strain>
        <tissue evidence="2">Leaves</tissue>
    </source>
</reference>
<organism evidence="3 4">
    <name type="scientific">Helianthus annuus</name>
    <name type="common">Common sunflower</name>
    <dbReference type="NCBI Taxonomy" id="4232"/>
    <lineage>
        <taxon>Eukaryota</taxon>
        <taxon>Viridiplantae</taxon>
        <taxon>Streptophyta</taxon>
        <taxon>Embryophyta</taxon>
        <taxon>Tracheophyta</taxon>
        <taxon>Spermatophyta</taxon>
        <taxon>Magnoliopsida</taxon>
        <taxon>eudicotyledons</taxon>
        <taxon>Gunneridae</taxon>
        <taxon>Pentapetalae</taxon>
        <taxon>asterids</taxon>
        <taxon>campanulids</taxon>
        <taxon>Asterales</taxon>
        <taxon>Asteraceae</taxon>
        <taxon>Asteroideae</taxon>
        <taxon>Heliantheae alliance</taxon>
        <taxon>Heliantheae</taxon>
        <taxon>Helianthus</taxon>
    </lineage>
</organism>
<keyword evidence="4" id="KW-1185">Reference proteome</keyword>
<reference evidence="2" key="3">
    <citation type="submission" date="2020-06" db="EMBL/GenBank/DDBJ databases">
        <title>Helianthus annuus Genome sequencing and assembly Release 2.</title>
        <authorList>
            <person name="Gouzy J."/>
            <person name="Langlade N."/>
            <person name="Munos S."/>
        </authorList>
    </citation>
    <scope>NUCLEOTIDE SEQUENCE</scope>
    <source>
        <tissue evidence="2">Leaves</tissue>
    </source>
</reference>
<dbReference type="GO" id="GO:0009658">
    <property type="term" value="P:chloroplast organization"/>
    <property type="evidence" value="ECO:0000318"/>
    <property type="project" value="GO_Central"/>
</dbReference>
<dbReference type="GO" id="GO:0000428">
    <property type="term" value="C:DNA-directed RNA polymerase complex"/>
    <property type="evidence" value="ECO:0007669"/>
    <property type="project" value="UniProtKB-KW"/>
</dbReference>
<evidence type="ECO:0000256" key="1">
    <source>
        <dbReference type="SAM" id="MobiDB-lite"/>
    </source>
</evidence>
<dbReference type="InterPro" id="IPR044673">
    <property type="entry name" value="DCL-like"/>
</dbReference>
<keyword evidence="2" id="KW-0808">Transferase</keyword>
<dbReference type="EMBL" id="CM007904">
    <property type="protein sequence ID" value="OTF95290.1"/>
    <property type="molecule type" value="Genomic_DNA"/>
</dbReference>
<dbReference type="Proteomes" id="UP000215914">
    <property type="component" value="Chromosome 15"/>
</dbReference>
<feature type="region of interest" description="Disordered" evidence="1">
    <location>
        <begin position="387"/>
        <end position="481"/>
    </location>
</feature>